<proteinExistence type="predicted"/>
<dbReference type="PANTHER" id="PTHR36932:SF1">
    <property type="entry name" value="CAPSULAR POLYSACCHARIDE BIOSYNTHESIS PROTEIN"/>
    <property type="match status" value="1"/>
</dbReference>
<dbReference type="RefSeq" id="WP_090014161.1">
    <property type="nucleotide sequence ID" value="NZ_FNET01000028.1"/>
</dbReference>
<gene>
    <name evidence="2" type="ORF">SAMN04488074_12874</name>
</gene>
<evidence type="ECO:0000313" key="3">
    <source>
        <dbReference type="Proteomes" id="UP000199682"/>
    </source>
</evidence>
<dbReference type="SUPFAM" id="SSF56801">
    <property type="entry name" value="Acetyl-CoA synthetase-like"/>
    <property type="match status" value="1"/>
</dbReference>
<sequence length="239" mass="25917">MGTLLATEQQAGRLHIDPALVILSAEGLPSGEYDRIATAFGTKVRHGYAANECTFLSYSCHHGWLHVNSDWAILEPVDADHQPVPPGERSHTALLTNLANRTQPILRYDLGDAVQLRPAPCPCGNPLPAIHVQGRTADLLTFPARGGEPVTIAPLALSLALERLSGVELFQIVQTTPTNLGIRLHTTYGADPHQVWQAVHTELTRLLTDHKLDHVTVTHAGEPPQQTSGGKYRTVTPLT</sequence>
<dbReference type="Proteomes" id="UP000199682">
    <property type="component" value="Unassembled WGS sequence"/>
</dbReference>
<evidence type="ECO:0008006" key="4">
    <source>
        <dbReference type="Google" id="ProtNLM"/>
    </source>
</evidence>
<name>A0A1G9WT39_9PSEU</name>
<dbReference type="InterPro" id="IPR042099">
    <property type="entry name" value="ANL_N_sf"/>
</dbReference>
<reference evidence="3" key="1">
    <citation type="submission" date="2016-10" db="EMBL/GenBank/DDBJ databases">
        <authorList>
            <person name="Varghese N."/>
            <person name="Submissions S."/>
        </authorList>
    </citation>
    <scope>NUCLEOTIDE SEQUENCE [LARGE SCALE GENOMIC DNA]</scope>
    <source>
        <strain evidence="3">DSM 44796</strain>
    </source>
</reference>
<evidence type="ECO:0000256" key="1">
    <source>
        <dbReference type="SAM" id="MobiDB-lite"/>
    </source>
</evidence>
<accession>A0A1G9WT39</accession>
<dbReference type="PANTHER" id="PTHR36932">
    <property type="entry name" value="CAPSULAR POLYSACCHARIDE BIOSYNTHESIS PROTEIN"/>
    <property type="match status" value="1"/>
</dbReference>
<dbReference type="InterPro" id="IPR053158">
    <property type="entry name" value="CapK_Type1_Caps_Biosynth"/>
</dbReference>
<dbReference type="Gene3D" id="3.40.50.12780">
    <property type="entry name" value="N-terminal domain of ligase-like"/>
    <property type="match status" value="1"/>
</dbReference>
<dbReference type="AlphaFoldDB" id="A0A1G9WT39"/>
<evidence type="ECO:0000313" key="2">
    <source>
        <dbReference type="EMBL" id="SDM87734.1"/>
    </source>
</evidence>
<feature type="region of interest" description="Disordered" evidence="1">
    <location>
        <begin position="218"/>
        <end position="239"/>
    </location>
</feature>
<protein>
    <recommendedName>
        <fullName evidence="4">Phenylacetate-coenzyme A ligase PaaK, adenylate-forming domain family</fullName>
    </recommendedName>
</protein>
<dbReference type="EMBL" id="FNET01000028">
    <property type="protein sequence ID" value="SDM87734.1"/>
    <property type="molecule type" value="Genomic_DNA"/>
</dbReference>
<organism evidence="2 3">
    <name type="scientific">Lentzea albidocapillata subsp. violacea</name>
    <dbReference type="NCBI Taxonomy" id="128104"/>
    <lineage>
        <taxon>Bacteria</taxon>
        <taxon>Bacillati</taxon>
        <taxon>Actinomycetota</taxon>
        <taxon>Actinomycetes</taxon>
        <taxon>Pseudonocardiales</taxon>
        <taxon>Pseudonocardiaceae</taxon>
        <taxon>Lentzea</taxon>
    </lineage>
</organism>